<proteinExistence type="predicted"/>
<evidence type="ECO:0000313" key="2">
    <source>
        <dbReference type="Proteomes" id="UP000824633"/>
    </source>
</evidence>
<dbReference type="EMBL" id="AP024849">
    <property type="protein sequence ID" value="BCZ48467.1"/>
    <property type="molecule type" value="Genomic_DNA"/>
</dbReference>
<sequence>MILPNKLIPYKDSILAKTVYVLDVLILGNESLQTLYEKIKNNFEDINQYILTLDVLFTLEKIQLDDELRVVKYVKTNNM</sequence>
<name>A0ABM7T912_9CLOT</name>
<evidence type="ECO:0000313" key="1">
    <source>
        <dbReference type="EMBL" id="BCZ48467.1"/>
    </source>
</evidence>
<dbReference type="RefSeq" id="WP_224034728.1">
    <property type="nucleotide sequence ID" value="NZ_AP024849.1"/>
</dbReference>
<protein>
    <submittedName>
        <fullName evidence="1">Uncharacterized protein</fullName>
    </submittedName>
</protein>
<organism evidence="1 2">
    <name type="scientific">Clostridium gelidum</name>
    <dbReference type="NCBI Taxonomy" id="704125"/>
    <lineage>
        <taxon>Bacteria</taxon>
        <taxon>Bacillati</taxon>
        <taxon>Bacillota</taxon>
        <taxon>Clostridia</taxon>
        <taxon>Eubacteriales</taxon>
        <taxon>Clostridiaceae</taxon>
        <taxon>Clostridium</taxon>
    </lineage>
</organism>
<dbReference type="InterPro" id="IPR046900">
    <property type="entry name" value="ABC-3C_MC7"/>
</dbReference>
<keyword evidence="2" id="KW-1185">Reference proteome</keyword>
<gene>
    <name evidence="1" type="ORF">psyc5s11_45340</name>
</gene>
<reference evidence="2" key="1">
    <citation type="submission" date="2021-07" db="EMBL/GenBank/DDBJ databases">
        <title>Complete genome sequencing of a Clostridium isolate.</title>
        <authorList>
            <person name="Ueki A."/>
            <person name="Tonouchi A."/>
        </authorList>
    </citation>
    <scope>NUCLEOTIDE SEQUENCE [LARGE SCALE GENOMIC DNA]</scope>
    <source>
        <strain evidence="2">C5S11</strain>
    </source>
</reference>
<dbReference type="Proteomes" id="UP000824633">
    <property type="component" value="Chromosome"/>
</dbReference>
<accession>A0ABM7T912</accession>
<dbReference type="Pfam" id="PF20292">
    <property type="entry name" value="MC7"/>
    <property type="match status" value="1"/>
</dbReference>